<name>A0ABQ5LI65_9GAMM</name>
<comment type="caution">
    <text evidence="2">The sequence shown here is derived from an EMBL/GenBank/DDBJ whole genome shotgun (WGS) entry which is preliminary data.</text>
</comment>
<proteinExistence type="predicted"/>
<evidence type="ECO:0000256" key="1">
    <source>
        <dbReference type="SAM" id="Phobius"/>
    </source>
</evidence>
<keyword evidence="3" id="KW-1185">Reference proteome</keyword>
<dbReference type="Proteomes" id="UP001059610">
    <property type="component" value="Unassembled WGS sequence"/>
</dbReference>
<keyword evidence="1" id="KW-0472">Membrane</keyword>
<sequence>MNICLPNYLRLNYSLFLAIFVSTFLPTLYSTFRIYLLGALPDEATFNIVAQNSWLQLFYEVFHEGLLLPLYYLLGKSIIPAH</sequence>
<accession>A0ABQ5LI65</accession>
<feature type="transmembrane region" description="Helical" evidence="1">
    <location>
        <begin position="12"/>
        <end position="36"/>
    </location>
</feature>
<keyword evidence="1" id="KW-0812">Transmembrane</keyword>
<evidence type="ECO:0000313" key="3">
    <source>
        <dbReference type="Proteomes" id="UP001059610"/>
    </source>
</evidence>
<keyword evidence="1" id="KW-1133">Transmembrane helix</keyword>
<gene>
    <name evidence="2" type="ORF">SOASR032_16430</name>
</gene>
<dbReference type="EMBL" id="BRLJ01000003">
    <property type="protein sequence ID" value="GKX63074.1"/>
    <property type="molecule type" value="Genomic_DNA"/>
</dbReference>
<organism evidence="2 3">
    <name type="scientific">Pragia fontium</name>
    <dbReference type="NCBI Taxonomy" id="82985"/>
    <lineage>
        <taxon>Bacteria</taxon>
        <taxon>Pseudomonadati</taxon>
        <taxon>Pseudomonadota</taxon>
        <taxon>Gammaproteobacteria</taxon>
        <taxon>Enterobacterales</taxon>
        <taxon>Budviciaceae</taxon>
        <taxon>Pragia</taxon>
    </lineage>
</organism>
<protein>
    <submittedName>
        <fullName evidence="2">Uncharacterized protein</fullName>
    </submittedName>
</protein>
<evidence type="ECO:0000313" key="2">
    <source>
        <dbReference type="EMBL" id="GKX63074.1"/>
    </source>
</evidence>
<reference evidence="2" key="1">
    <citation type="submission" date="2022-06" db="EMBL/GenBank/DDBJ databases">
        <title>Draft genome sequences of Pragia fontium str. JCM24417.</title>
        <authorList>
            <person name="Wakabayashi Y."/>
            <person name="Kojima K."/>
        </authorList>
    </citation>
    <scope>NUCLEOTIDE SEQUENCE</scope>
    <source>
        <strain evidence="2">JCM 24417</strain>
    </source>
</reference>